<dbReference type="Gene3D" id="2.60.120.650">
    <property type="entry name" value="Cupin"/>
    <property type="match status" value="1"/>
</dbReference>
<comment type="catalytic activity">
    <reaction evidence="10">
        <text>N(6),N(6)-dimethyl-L-lysyl(36)-[histone H3] + 2 2-oxoglutarate + 2 O2 = L-lysyl(36)-[histone H3] + 2 formaldehyde + 2 succinate + 2 CO2</text>
        <dbReference type="Rhea" id="RHEA:42032"/>
        <dbReference type="Rhea" id="RHEA-COMP:9785"/>
        <dbReference type="Rhea" id="RHEA-COMP:9787"/>
        <dbReference type="ChEBI" id="CHEBI:15379"/>
        <dbReference type="ChEBI" id="CHEBI:16526"/>
        <dbReference type="ChEBI" id="CHEBI:16810"/>
        <dbReference type="ChEBI" id="CHEBI:16842"/>
        <dbReference type="ChEBI" id="CHEBI:29969"/>
        <dbReference type="ChEBI" id="CHEBI:30031"/>
        <dbReference type="ChEBI" id="CHEBI:61976"/>
        <dbReference type="EC" id="1.14.11.27"/>
    </reaction>
</comment>
<reference evidence="12 13" key="1">
    <citation type="submission" date="2024-07" db="EMBL/GenBank/DDBJ databases">
        <title>Section-level genome sequencing and comparative genomics of Aspergillus sections Usti and Cavernicolus.</title>
        <authorList>
            <consortium name="Lawrence Berkeley National Laboratory"/>
            <person name="Nybo J.L."/>
            <person name="Vesth T.C."/>
            <person name="Theobald S."/>
            <person name="Frisvad J.C."/>
            <person name="Larsen T.O."/>
            <person name="Kjaerboelling I."/>
            <person name="Rothschild-Mancinelli K."/>
            <person name="Lyhne E.K."/>
            <person name="Kogle M.E."/>
            <person name="Barry K."/>
            <person name="Clum A."/>
            <person name="Na H."/>
            <person name="Ledsgaard L."/>
            <person name="Lin J."/>
            <person name="Lipzen A."/>
            <person name="Kuo A."/>
            <person name="Riley R."/>
            <person name="Mondo S."/>
            <person name="Labutti K."/>
            <person name="Haridas S."/>
            <person name="Pangalinan J."/>
            <person name="Salamov A.A."/>
            <person name="Simmons B.A."/>
            <person name="Magnuson J.K."/>
            <person name="Chen J."/>
            <person name="Drula E."/>
            <person name="Henrissat B."/>
            <person name="Wiebenga A."/>
            <person name="Lubbers R.J."/>
            <person name="Gomes A.C."/>
            <person name="Makela M.R."/>
            <person name="Stajich J."/>
            <person name="Grigoriev I.V."/>
            <person name="Mortensen U.H."/>
            <person name="De Vries R.P."/>
            <person name="Baker S.E."/>
            <person name="Andersen M.R."/>
        </authorList>
    </citation>
    <scope>NUCLEOTIDE SEQUENCE [LARGE SCALE GENOMIC DNA]</scope>
    <source>
        <strain evidence="12 13">CBS 123904</strain>
    </source>
</reference>
<keyword evidence="7" id="KW-0805">Transcription regulation</keyword>
<evidence type="ECO:0000256" key="9">
    <source>
        <dbReference type="ARBA" id="ARBA00031083"/>
    </source>
</evidence>
<name>A0ABR4IT53_9EURO</name>
<evidence type="ECO:0000313" key="13">
    <source>
        <dbReference type="Proteomes" id="UP001610446"/>
    </source>
</evidence>
<protein>
    <recommendedName>
        <fullName evidence="3">[histone H3]-dimethyl-L-lysine(36) demethylase</fullName>
        <ecNumber evidence="3">1.14.11.27</ecNumber>
    </recommendedName>
    <alternativeName>
        <fullName evidence="9">[Histone-H3]-lysine-36 demethylase 1</fullName>
    </alternativeName>
</protein>
<proteinExistence type="inferred from homology"/>
<evidence type="ECO:0000256" key="8">
    <source>
        <dbReference type="ARBA" id="ARBA00023163"/>
    </source>
</evidence>
<feature type="domain" description="JmjC" evidence="11">
    <location>
        <begin position="195"/>
        <end position="337"/>
    </location>
</feature>
<keyword evidence="5" id="KW-0560">Oxidoreductase</keyword>
<evidence type="ECO:0000259" key="11">
    <source>
        <dbReference type="PROSITE" id="PS51184"/>
    </source>
</evidence>
<dbReference type="PROSITE" id="PS51184">
    <property type="entry name" value="JMJC"/>
    <property type="match status" value="1"/>
</dbReference>
<keyword evidence="4" id="KW-0479">Metal-binding</keyword>
<dbReference type="InterPro" id="IPR003347">
    <property type="entry name" value="JmjC_dom"/>
</dbReference>
<evidence type="ECO:0000256" key="1">
    <source>
        <dbReference type="ARBA" id="ARBA00001954"/>
    </source>
</evidence>
<dbReference type="InterPro" id="IPR050690">
    <property type="entry name" value="JHDM1_Histone_Demethylase"/>
</dbReference>
<comment type="similarity">
    <text evidence="2">Belongs to the JHDM1 histone demethylase family.</text>
</comment>
<evidence type="ECO:0000256" key="6">
    <source>
        <dbReference type="ARBA" id="ARBA00023004"/>
    </source>
</evidence>
<keyword evidence="13" id="KW-1185">Reference proteome</keyword>
<organism evidence="12 13">
    <name type="scientific">Aspergillus pseudoustus</name>
    <dbReference type="NCBI Taxonomy" id="1810923"/>
    <lineage>
        <taxon>Eukaryota</taxon>
        <taxon>Fungi</taxon>
        <taxon>Dikarya</taxon>
        <taxon>Ascomycota</taxon>
        <taxon>Pezizomycotina</taxon>
        <taxon>Eurotiomycetes</taxon>
        <taxon>Eurotiomycetidae</taxon>
        <taxon>Eurotiales</taxon>
        <taxon>Aspergillaceae</taxon>
        <taxon>Aspergillus</taxon>
        <taxon>Aspergillus subgen. Nidulantes</taxon>
    </lineage>
</organism>
<accession>A0ABR4IT53</accession>
<evidence type="ECO:0000313" key="12">
    <source>
        <dbReference type="EMBL" id="KAL2830950.1"/>
    </source>
</evidence>
<evidence type="ECO:0000256" key="7">
    <source>
        <dbReference type="ARBA" id="ARBA00023015"/>
    </source>
</evidence>
<evidence type="ECO:0000256" key="5">
    <source>
        <dbReference type="ARBA" id="ARBA00023002"/>
    </source>
</evidence>
<evidence type="ECO:0000256" key="2">
    <source>
        <dbReference type="ARBA" id="ARBA00008037"/>
    </source>
</evidence>
<dbReference type="SUPFAM" id="SSF51197">
    <property type="entry name" value="Clavaminate synthase-like"/>
    <property type="match status" value="1"/>
</dbReference>
<keyword evidence="8" id="KW-0804">Transcription</keyword>
<evidence type="ECO:0000256" key="10">
    <source>
        <dbReference type="ARBA" id="ARBA00047915"/>
    </source>
</evidence>
<dbReference type="SMART" id="SM00558">
    <property type="entry name" value="JmjC"/>
    <property type="match status" value="1"/>
</dbReference>
<dbReference type="EC" id="1.14.11.27" evidence="3"/>
<gene>
    <name evidence="12" type="ORF">BJY01DRAFT_240262</name>
</gene>
<keyword evidence="6" id="KW-0408">Iron</keyword>
<comment type="caution">
    <text evidence="12">The sequence shown here is derived from an EMBL/GenBank/DDBJ whole genome shotgun (WGS) entry which is preliminary data.</text>
</comment>
<evidence type="ECO:0000256" key="3">
    <source>
        <dbReference type="ARBA" id="ARBA00013246"/>
    </source>
</evidence>
<dbReference type="EMBL" id="JBFXLU010000295">
    <property type="protein sequence ID" value="KAL2830950.1"/>
    <property type="molecule type" value="Genomic_DNA"/>
</dbReference>
<dbReference type="Proteomes" id="UP001610446">
    <property type="component" value="Unassembled WGS sequence"/>
</dbReference>
<dbReference type="PANTHER" id="PTHR23123">
    <property type="entry name" value="PHD/F-BOX CONTAINING PROTEIN"/>
    <property type="match status" value="1"/>
</dbReference>
<evidence type="ECO:0000256" key="4">
    <source>
        <dbReference type="ARBA" id="ARBA00022723"/>
    </source>
</evidence>
<comment type="cofactor">
    <cofactor evidence="1">
        <name>Fe(2+)</name>
        <dbReference type="ChEBI" id="CHEBI:29033"/>
    </cofactor>
</comment>
<sequence>MPKDWSAANQKKRKRKEGITLFRKWGTYDLGFNTLRNAGISELRAFIQRLDANSRWATTRPHTMEKLMNQPKRSALEVLNSVQREPFNDDLIIINDHGSLQEYLAQCFTKPLLYPSTLTHASHITWDDFWGYLQNNSKKKIDVYDYSILNESTRTQQRTVQKVIDHWAQPPHSRTPLNCLDIENRLGHCCPVPIITVNLLERALLHAEKSIGKTESTWSSSHAEFLVASTANAVSTIHTDSGGGLTFIKILHGRKIFYFPRRVDSSSIRLLAQVGAQHVKGYIDGWARVELQPGDLFIMPPLFPHAVFTPEDSLFAGGNFYTAAHLSSTLEAIRCQEDYPTISNEDLMDKHYETLTRVLKSFHLLGTPDEVKRVWGNCSLFTDKKDLSNMENFEGVGPREFFIQGLREFAIKAQASFKKERE</sequence>